<dbReference type="GO" id="GO:0016020">
    <property type="term" value="C:membrane"/>
    <property type="evidence" value="ECO:0007669"/>
    <property type="project" value="InterPro"/>
</dbReference>
<dbReference type="PANTHER" id="PTHR14269">
    <property type="entry name" value="CDP-DIACYLGLYCEROL--GLYCEROL-3-PHOSPHATE 3-PHOSPHATIDYLTRANSFERASE-RELATED"/>
    <property type="match status" value="1"/>
</dbReference>
<name>A0A0R3JWQ1_CALMK</name>
<dbReference type="Pfam" id="PF01066">
    <property type="entry name" value="CDP-OH_P_transf"/>
    <property type="match status" value="1"/>
</dbReference>
<dbReference type="PATRIC" id="fig|908809.3.peg.157"/>
<reference evidence="17 18" key="1">
    <citation type="submission" date="2015-09" db="EMBL/GenBank/DDBJ databases">
        <title>Draft genome sequence of a Caloramator mitchellensis, a moderate thermophile from the Great Artesian Basin of Australia.</title>
        <authorList>
            <person name="Patel B.K."/>
        </authorList>
    </citation>
    <scope>NUCLEOTIDE SEQUENCE [LARGE SCALE GENOMIC DNA]</scope>
    <source>
        <strain evidence="17 18">VF08</strain>
    </source>
</reference>
<dbReference type="EC" id="2.7.8.8" evidence="4"/>
<feature type="transmembrane region" description="Helical" evidence="16">
    <location>
        <begin position="148"/>
        <end position="167"/>
    </location>
</feature>
<dbReference type="NCBIfam" id="TIGR00473">
    <property type="entry name" value="pssA"/>
    <property type="match status" value="1"/>
</dbReference>
<comment type="catalytic activity">
    <reaction evidence="1">
        <text>a CDP-1,2-diacyl-sn-glycerol + L-serine = a 1,2-diacyl-sn-glycero-3-phospho-L-serine + CMP + H(+)</text>
        <dbReference type="Rhea" id="RHEA:16913"/>
        <dbReference type="ChEBI" id="CHEBI:15378"/>
        <dbReference type="ChEBI" id="CHEBI:33384"/>
        <dbReference type="ChEBI" id="CHEBI:57262"/>
        <dbReference type="ChEBI" id="CHEBI:58332"/>
        <dbReference type="ChEBI" id="CHEBI:60377"/>
        <dbReference type="EC" id="2.7.8.8"/>
    </reaction>
</comment>
<keyword evidence="13" id="KW-1208">Phospholipid metabolism</keyword>
<feature type="transmembrane region" description="Helical" evidence="16">
    <location>
        <begin position="120"/>
        <end position="142"/>
    </location>
</feature>
<evidence type="ECO:0000256" key="14">
    <source>
        <dbReference type="ARBA" id="ARBA00032361"/>
    </source>
</evidence>
<evidence type="ECO:0000256" key="2">
    <source>
        <dbReference type="ARBA" id="ARBA00004127"/>
    </source>
</evidence>
<keyword evidence="8 16" id="KW-0812">Transmembrane</keyword>
<evidence type="ECO:0000313" key="18">
    <source>
        <dbReference type="Proteomes" id="UP000052015"/>
    </source>
</evidence>
<evidence type="ECO:0000256" key="7">
    <source>
        <dbReference type="ARBA" id="ARBA00022679"/>
    </source>
</evidence>
<evidence type="ECO:0000313" key="17">
    <source>
        <dbReference type="EMBL" id="KRQ87990.1"/>
    </source>
</evidence>
<comment type="similarity">
    <text evidence="3 15">Belongs to the CDP-alcohol phosphatidyltransferase class-I family.</text>
</comment>
<keyword evidence="11 16" id="KW-0472">Membrane</keyword>
<feature type="transmembrane region" description="Helical" evidence="16">
    <location>
        <begin position="9"/>
        <end position="28"/>
    </location>
</feature>
<dbReference type="RefSeq" id="WP_057976098.1">
    <property type="nucleotide sequence ID" value="NZ_LKHP01000001.1"/>
</dbReference>
<dbReference type="STRING" id="908809.ABG79_00155"/>
<dbReference type="GO" id="GO:0003882">
    <property type="term" value="F:CDP-diacylglycerol-serine O-phosphatidyltransferase activity"/>
    <property type="evidence" value="ECO:0007669"/>
    <property type="project" value="UniProtKB-EC"/>
</dbReference>
<dbReference type="InterPro" id="IPR043130">
    <property type="entry name" value="CDP-OH_PTrfase_TM_dom"/>
</dbReference>
<evidence type="ECO:0000256" key="4">
    <source>
        <dbReference type="ARBA" id="ARBA00013174"/>
    </source>
</evidence>
<dbReference type="EMBL" id="LKHP01000001">
    <property type="protein sequence ID" value="KRQ87990.1"/>
    <property type="molecule type" value="Genomic_DNA"/>
</dbReference>
<comment type="subcellular location">
    <subcellularLocation>
        <location evidence="2">Endomembrane system</location>
        <topology evidence="2">Multi-pass membrane protein</topology>
    </subcellularLocation>
</comment>
<dbReference type="AlphaFoldDB" id="A0A0R3JWQ1"/>
<keyword evidence="9 16" id="KW-1133">Transmembrane helix</keyword>
<gene>
    <name evidence="17" type="primary">pgsA_1</name>
    <name evidence="17" type="ORF">ABG79_00155</name>
</gene>
<evidence type="ECO:0000256" key="15">
    <source>
        <dbReference type="RuleBase" id="RU003750"/>
    </source>
</evidence>
<dbReference type="GO" id="GO:0008654">
    <property type="term" value="P:phospholipid biosynthetic process"/>
    <property type="evidence" value="ECO:0007669"/>
    <property type="project" value="UniProtKB-KW"/>
</dbReference>
<evidence type="ECO:0000256" key="9">
    <source>
        <dbReference type="ARBA" id="ARBA00022989"/>
    </source>
</evidence>
<dbReference type="GO" id="GO:0012505">
    <property type="term" value="C:endomembrane system"/>
    <property type="evidence" value="ECO:0007669"/>
    <property type="project" value="UniProtKB-SubCell"/>
</dbReference>
<evidence type="ECO:0000256" key="3">
    <source>
        <dbReference type="ARBA" id="ARBA00010441"/>
    </source>
</evidence>
<evidence type="ECO:0000256" key="12">
    <source>
        <dbReference type="ARBA" id="ARBA00023209"/>
    </source>
</evidence>
<evidence type="ECO:0000256" key="16">
    <source>
        <dbReference type="SAM" id="Phobius"/>
    </source>
</evidence>
<feature type="transmembrane region" description="Helical" evidence="16">
    <location>
        <begin position="95"/>
        <end position="113"/>
    </location>
</feature>
<organism evidence="17 18">
    <name type="scientific">Caloramator mitchellensis</name>
    <dbReference type="NCBI Taxonomy" id="908809"/>
    <lineage>
        <taxon>Bacteria</taxon>
        <taxon>Bacillati</taxon>
        <taxon>Bacillota</taxon>
        <taxon>Clostridia</taxon>
        <taxon>Eubacteriales</taxon>
        <taxon>Clostridiaceae</taxon>
        <taxon>Caloramator</taxon>
    </lineage>
</organism>
<keyword evidence="10" id="KW-0443">Lipid metabolism</keyword>
<evidence type="ECO:0000256" key="11">
    <source>
        <dbReference type="ARBA" id="ARBA00023136"/>
    </source>
</evidence>
<keyword evidence="7 15" id="KW-0808">Transferase</keyword>
<keyword evidence="6" id="KW-0444">Lipid biosynthesis</keyword>
<dbReference type="OrthoDB" id="9777147at2"/>
<proteinExistence type="inferred from homology"/>
<dbReference type="PROSITE" id="PS00379">
    <property type="entry name" value="CDP_ALCOHOL_P_TRANSF"/>
    <property type="match status" value="1"/>
</dbReference>
<dbReference type="InterPro" id="IPR048254">
    <property type="entry name" value="CDP_ALCOHOL_P_TRANSF_CS"/>
</dbReference>
<dbReference type="InterPro" id="IPR004533">
    <property type="entry name" value="CDP-diaglyc--ser_O-PTrfase"/>
</dbReference>
<keyword evidence="12" id="KW-0594">Phospholipid biosynthesis</keyword>
<dbReference type="Gene3D" id="1.20.120.1760">
    <property type="match status" value="1"/>
</dbReference>
<accession>A0A0R3JWQ1</accession>
<evidence type="ECO:0000256" key="8">
    <source>
        <dbReference type="ARBA" id="ARBA00022692"/>
    </source>
</evidence>
<evidence type="ECO:0000256" key="1">
    <source>
        <dbReference type="ARBA" id="ARBA00000287"/>
    </source>
</evidence>
<evidence type="ECO:0000256" key="13">
    <source>
        <dbReference type="ARBA" id="ARBA00023264"/>
    </source>
</evidence>
<protein>
    <recommendedName>
        <fullName evidence="5">CDP-diacylglycerol--serine O-phosphatidyltransferase</fullName>
        <ecNumber evidence="4">2.7.8.8</ecNumber>
    </recommendedName>
    <alternativeName>
        <fullName evidence="14">Phosphatidylserine synthase</fullName>
    </alternativeName>
</protein>
<evidence type="ECO:0000256" key="10">
    <source>
        <dbReference type="ARBA" id="ARBA00023098"/>
    </source>
</evidence>
<dbReference type="InterPro" id="IPR000462">
    <property type="entry name" value="CDP-OH_P_trans"/>
</dbReference>
<sequence>MNAKISKSVIPNSFTFINLTFGMLSIIFTLNSRFQMSAIMIILAALMDRYDGRIARKFNASSQLGKELDSLCDLISFGVAPAILSWGNFLINLGIIGYIIVILFPIAGAYRLARFNVTQFNNCFIGIPITFAGFLVAIDNIITIANPHYFLSSIFMLFLSYLMVSHFKFKKV</sequence>
<dbReference type="Proteomes" id="UP000052015">
    <property type="component" value="Unassembled WGS sequence"/>
</dbReference>
<keyword evidence="18" id="KW-1185">Reference proteome</keyword>
<evidence type="ECO:0000256" key="5">
    <source>
        <dbReference type="ARBA" id="ARBA00017171"/>
    </source>
</evidence>
<comment type="caution">
    <text evidence="17">The sequence shown here is derived from an EMBL/GenBank/DDBJ whole genome shotgun (WGS) entry which is preliminary data.</text>
</comment>
<dbReference type="PANTHER" id="PTHR14269:SF61">
    <property type="entry name" value="CDP-DIACYLGLYCEROL--SERINE O-PHOSPHATIDYLTRANSFERASE"/>
    <property type="match status" value="1"/>
</dbReference>
<dbReference type="InterPro" id="IPR050324">
    <property type="entry name" value="CDP-alcohol_PTase-I"/>
</dbReference>
<evidence type="ECO:0000256" key="6">
    <source>
        <dbReference type="ARBA" id="ARBA00022516"/>
    </source>
</evidence>